<name>A0A2U1LPD1_ARTAN</name>
<comment type="caution">
    <text evidence="2">The sequence shown here is derived from an EMBL/GenBank/DDBJ whole genome shotgun (WGS) entry which is preliminary data.</text>
</comment>
<dbReference type="EMBL" id="PKPP01008377">
    <property type="protein sequence ID" value="PWA50867.1"/>
    <property type="molecule type" value="Genomic_DNA"/>
</dbReference>
<feature type="compositionally biased region" description="Polar residues" evidence="1">
    <location>
        <begin position="44"/>
        <end position="53"/>
    </location>
</feature>
<proteinExistence type="predicted"/>
<organism evidence="2 3">
    <name type="scientific">Artemisia annua</name>
    <name type="common">Sweet wormwood</name>
    <dbReference type="NCBI Taxonomy" id="35608"/>
    <lineage>
        <taxon>Eukaryota</taxon>
        <taxon>Viridiplantae</taxon>
        <taxon>Streptophyta</taxon>
        <taxon>Embryophyta</taxon>
        <taxon>Tracheophyta</taxon>
        <taxon>Spermatophyta</taxon>
        <taxon>Magnoliopsida</taxon>
        <taxon>eudicotyledons</taxon>
        <taxon>Gunneridae</taxon>
        <taxon>Pentapetalae</taxon>
        <taxon>asterids</taxon>
        <taxon>campanulids</taxon>
        <taxon>Asterales</taxon>
        <taxon>Asteraceae</taxon>
        <taxon>Asteroideae</taxon>
        <taxon>Anthemideae</taxon>
        <taxon>Artemisiinae</taxon>
        <taxon>Artemisia</taxon>
    </lineage>
</organism>
<dbReference type="Proteomes" id="UP000245207">
    <property type="component" value="Unassembled WGS sequence"/>
</dbReference>
<feature type="region of interest" description="Disordered" evidence="1">
    <location>
        <begin position="1"/>
        <end position="62"/>
    </location>
</feature>
<reference evidence="2 3" key="1">
    <citation type="journal article" date="2018" name="Mol. Plant">
        <title>The genome of Artemisia annua provides insight into the evolution of Asteraceae family and artemisinin biosynthesis.</title>
        <authorList>
            <person name="Shen Q."/>
            <person name="Zhang L."/>
            <person name="Liao Z."/>
            <person name="Wang S."/>
            <person name="Yan T."/>
            <person name="Shi P."/>
            <person name="Liu M."/>
            <person name="Fu X."/>
            <person name="Pan Q."/>
            <person name="Wang Y."/>
            <person name="Lv Z."/>
            <person name="Lu X."/>
            <person name="Zhang F."/>
            <person name="Jiang W."/>
            <person name="Ma Y."/>
            <person name="Chen M."/>
            <person name="Hao X."/>
            <person name="Li L."/>
            <person name="Tang Y."/>
            <person name="Lv G."/>
            <person name="Zhou Y."/>
            <person name="Sun X."/>
            <person name="Brodelius P.E."/>
            <person name="Rose J.K.C."/>
            <person name="Tang K."/>
        </authorList>
    </citation>
    <scope>NUCLEOTIDE SEQUENCE [LARGE SCALE GENOMIC DNA]</scope>
    <source>
        <strain evidence="3">cv. Huhao1</strain>
        <tissue evidence="2">Leaf</tissue>
    </source>
</reference>
<feature type="compositionally biased region" description="Basic and acidic residues" evidence="1">
    <location>
        <begin position="29"/>
        <end position="42"/>
    </location>
</feature>
<sequence length="183" mass="21805">MGQKYGANGGNFERRNFMMQRKEYRKKNDRNEEKNGRAEKQQVIDGQNDNQRGNNEKNKWKVREEDVEALRRSANKYAVLESHEEEERQEVNLLKDRQIVDMYLNKKEKPTKEVLSNWSKDMANYFNTQWEIDRIKEKEDSLIEIEEVMENNSETGNMLVEDEIQGRDKTVLNYKGALLFTGF</sequence>
<feature type="compositionally biased region" description="Basic and acidic residues" evidence="1">
    <location>
        <begin position="12"/>
        <end position="22"/>
    </location>
</feature>
<evidence type="ECO:0000313" key="3">
    <source>
        <dbReference type="Proteomes" id="UP000245207"/>
    </source>
</evidence>
<dbReference type="AlphaFoldDB" id="A0A2U1LPD1"/>
<protein>
    <submittedName>
        <fullName evidence="2">Uncharacterized protein</fullName>
    </submittedName>
</protein>
<evidence type="ECO:0000256" key="1">
    <source>
        <dbReference type="SAM" id="MobiDB-lite"/>
    </source>
</evidence>
<keyword evidence="3" id="KW-1185">Reference proteome</keyword>
<evidence type="ECO:0000313" key="2">
    <source>
        <dbReference type="EMBL" id="PWA50867.1"/>
    </source>
</evidence>
<gene>
    <name evidence="2" type="ORF">CTI12_AA469830</name>
</gene>
<accession>A0A2U1LPD1</accession>